<dbReference type="Pfam" id="PF07022">
    <property type="entry name" value="Phage_CI_repr"/>
    <property type="match status" value="1"/>
</dbReference>
<protein>
    <submittedName>
        <fullName evidence="3">Transcriptional regulator</fullName>
    </submittedName>
</protein>
<organism evidence="3 4">
    <name type="scientific">Photobacterium angustum</name>
    <dbReference type="NCBI Taxonomy" id="661"/>
    <lineage>
        <taxon>Bacteria</taxon>
        <taxon>Pseudomonadati</taxon>
        <taxon>Pseudomonadota</taxon>
        <taxon>Gammaproteobacteria</taxon>
        <taxon>Vibrionales</taxon>
        <taxon>Vibrionaceae</taxon>
        <taxon>Photobacterium</taxon>
    </lineage>
</organism>
<feature type="domain" description="Bacteriophage CI repressor C-terminal" evidence="2">
    <location>
        <begin position="97"/>
        <end position="193"/>
    </location>
</feature>
<dbReference type="GO" id="GO:0051259">
    <property type="term" value="P:protein complex oligomerization"/>
    <property type="evidence" value="ECO:0007669"/>
    <property type="project" value="InterPro"/>
</dbReference>
<dbReference type="InterPro" id="IPR010744">
    <property type="entry name" value="Phage_CI_N"/>
</dbReference>
<comment type="caution">
    <text evidence="3">The sequence shown here is derived from an EMBL/GenBank/DDBJ whole genome shotgun (WGS) entry which is preliminary data.</text>
</comment>
<proteinExistence type="predicted"/>
<dbReference type="InterPro" id="IPR010982">
    <property type="entry name" value="Lambda_DNA-bd_dom_sf"/>
</dbReference>
<dbReference type="Proteomes" id="UP000241440">
    <property type="component" value="Unassembled WGS sequence"/>
</dbReference>
<name>A0A855SE70_PHOAN</name>
<dbReference type="AlphaFoldDB" id="A0A855SE70"/>
<accession>A0A855SE70</accession>
<dbReference type="Pfam" id="PF16452">
    <property type="entry name" value="Phage_CI_C"/>
    <property type="match status" value="1"/>
</dbReference>
<dbReference type="Gene3D" id="2.10.109.10">
    <property type="entry name" value="Umud Fragment, subunit A"/>
    <property type="match status" value="1"/>
</dbReference>
<feature type="domain" description="Bacteriophage CI repressor N-terminal" evidence="1">
    <location>
        <begin position="15"/>
        <end position="79"/>
    </location>
</feature>
<dbReference type="EMBL" id="PYOY01000002">
    <property type="protein sequence ID" value="PSX08551.1"/>
    <property type="molecule type" value="Genomic_DNA"/>
</dbReference>
<dbReference type="InterPro" id="IPR032499">
    <property type="entry name" value="Phage_CI_C"/>
</dbReference>
<evidence type="ECO:0000259" key="1">
    <source>
        <dbReference type="Pfam" id="PF07022"/>
    </source>
</evidence>
<dbReference type="GO" id="GO:0003677">
    <property type="term" value="F:DNA binding"/>
    <property type="evidence" value="ECO:0007669"/>
    <property type="project" value="InterPro"/>
</dbReference>
<gene>
    <name evidence="3" type="ORF">C0W41_05530</name>
</gene>
<dbReference type="GO" id="GO:0045892">
    <property type="term" value="P:negative regulation of DNA-templated transcription"/>
    <property type="evidence" value="ECO:0007669"/>
    <property type="project" value="InterPro"/>
</dbReference>
<dbReference type="Gene3D" id="1.10.260.40">
    <property type="entry name" value="lambda repressor-like DNA-binding domains"/>
    <property type="match status" value="1"/>
</dbReference>
<dbReference type="RefSeq" id="WP_045082466.1">
    <property type="nucleotide sequence ID" value="NZ_JZSX01000001.1"/>
</dbReference>
<dbReference type="GeneID" id="61230077"/>
<evidence type="ECO:0000259" key="2">
    <source>
        <dbReference type="Pfam" id="PF16452"/>
    </source>
</evidence>
<evidence type="ECO:0000313" key="4">
    <source>
        <dbReference type="Proteomes" id="UP000241440"/>
    </source>
</evidence>
<reference evidence="3 4" key="1">
    <citation type="submission" date="2018-01" db="EMBL/GenBank/DDBJ databases">
        <title>Whole genome sequencing of Histamine producing bacteria.</title>
        <authorList>
            <person name="Butler K."/>
        </authorList>
    </citation>
    <scope>NUCLEOTIDE SEQUENCE [LARGE SCALE GENOMIC DNA]</scope>
    <source>
        <strain evidence="3 4">A2-1</strain>
    </source>
</reference>
<evidence type="ECO:0000313" key="3">
    <source>
        <dbReference type="EMBL" id="PSX08551.1"/>
    </source>
</evidence>
<sequence length="199" mass="22468">MQEKIPQIAYLGGRDVTEKLKEITQVRDFKDLTDIYDIPSSTLSTWHTRNVTPYEIILRTAITTGCSVKWLALGEGDAFERNDSLFDDDTYSFAINRIVNGQMVIDGQHRISLAMLRNGLNESNTIIIEENDTLFFINKDEITPTTGRYLIKIDDVCSINRIQRLPGKKLMITIGDSTMTVSDDEIEVIGRVAMTLGSE</sequence>